<keyword evidence="7 9" id="KW-0408">Iron</keyword>
<evidence type="ECO:0000256" key="9">
    <source>
        <dbReference type="PIRSR" id="PIRSR000294-2"/>
    </source>
</evidence>
<dbReference type="PIRSF" id="PIRSF000294">
    <property type="entry name" value="Cytochrome-c_peroxidase"/>
    <property type="match status" value="1"/>
</dbReference>
<dbReference type="InterPro" id="IPR036909">
    <property type="entry name" value="Cyt_c-like_dom_sf"/>
</dbReference>
<feature type="domain" description="Cytochrome c" evidence="10">
    <location>
        <begin position="207"/>
        <end position="367"/>
    </location>
</feature>
<name>A0A1Y6CQU2_9BACT</name>
<dbReference type="PANTHER" id="PTHR30600">
    <property type="entry name" value="CYTOCHROME C PEROXIDASE-RELATED"/>
    <property type="match status" value="1"/>
</dbReference>
<reference evidence="12" key="1">
    <citation type="submission" date="2017-04" db="EMBL/GenBank/DDBJ databases">
        <authorList>
            <person name="Varghese N."/>
            <person name="Submissions S."/>
        </authorList>
    </citation>
    <scope>NUCLEOTIDE SEQUENCE [LARGE SCALE GENOMIC DNA]</scope>
    <source>
        <strain evidence="12">RKEM611</strain>
    </source>
</reference>
<keyword evidence="12" id="KW-1185">Reference proteome</keyword>
<comment type="subcellular location">
    <subcellularLocation>
        <location evidence="1">Periplasm</location>
    </subcellularLocation>
</comment>
<organism evidence="11 12">
    <name type="scientific">Pseudobacteriovorax antillogorgiicola</name>
    <dbReference type="NCBI Taxonomy" id="1513793"/>
    <lineage>
        <taxon>Bacteria</taxon>
        <taxon>Pseudomonadati</taxon>
        <taxon>Bdellovibrionota</taxon>
        <taxon>Oligoflexia</taxon>
        <taxon>Oligoflexales</taxon>
        <taxon>Pseudobacteriovoracaceae</taxon>
        <taxon>Pseudobacteriovorax</taxon>
    </lineage>
</organism>
<dbReference type="SUPFAM" id="SSF46626">
    <property type="entry name" value="Cytochrome c"/>
    <property type="match status" value="2"/>
</dbReference>
<keyword evidence="3 9" id="KW-0479">Metal-binding</keyword>
<feature type="binding site" description="covalent" evidence="8">
    <location>
        <position position="223"/>
    </location>
    <ligand>
        <name>heme c</name>
        <dbReference type="ChEBI" id="CHEBI:61717"/>
        <label>2</label>
    </ligand>
</feature>
<dbReference type="GO" id="GO:0009055">
    <property type="term" value="F:electron transfer activity"/>
    <property type="evidence" value="ECO:0007669"/>
    <property type="project" value="InterPro"/>
</dbReference>
<dbReference type="Proteomes" id="UP000192907">
    <property type="component" value="Unassembled WGS sequence"/>
</dbReference>
<evidence type="ECO:0000259" key="10">
    <source>
        <dbReference type="PROSITE" id="PS51007"/>
    </source>
</evidence>
<feature type="binding site" description="covalent" evidence="8">
    <location>
        <position position="226"/>
    </location>
    <ligand>
        <name>heme c</name>
        <dbReference type="ChEBI" id="CHEBI:61717"/>
        <label>2</label>
    </ligand>
</feature>
<evidence type="ECO:0000256" key="2">
    <source>
        <dbReference type="ARBA" id="ARBA00022617"/>
    </source>
</evidence>
<evidence type="ECO:0000313" key="12">
    <source>
        <dbReference type="Proteomes" id="UP000192907"/>
    </source>
</evidence>
<keyword evidence="4" id="KW-0732">Signal</keyword>
<evidence type="ECO:0000256" key="3">
    <source>
        <dbReference type="ARBA" id="ARBA00022723"/>
    </source>
</evidence>
<dbReference type="OrthoDB" id="9805202at2"/>
<protein>
    <submittedName>
        <fullName evidence="11">Cytochrome c peroxidase</fullName>
    </submittedName>
</protein>
<dbReference type="RefSeq" id="WP_132325994.1">
    <property type="nucleotide sequence ID" value="NZ_FWZT01000039.1"/>
</dbReference>
<evidence type="ECO:0000256" key="6">
    <source>
        <dbReference type="ARBA" id="ARBA00023002"/>
    </source>
</evidence>
<dbReference type="InterPro" id="IPR009056">
    <property type="entry name" value="Cyt_c-like_dom"/>
</dbReference>
<dbReference type="InterPro" id="IPR051395">
    <property type="entry name" value="Cytochrome_c_Peroxidase/MauG"/>
</dbReference>
<gene>
    <name evidence="11" type="ORF">SAMN06296036_1394</name>
</gene>
<dbReference type="GO" id="GO:0046872">
    <property type="term" value="F:metal ion binding"/>
    <property type="evidence" value="ECO:0007669"/>
    <property type="project" value="UniProtKB-KW"/>
</dbReference>
<keyword evidence="6" id="KW-0560">Oxidoreductase</keyword>
<dbReference type="EMBL" id="FWZT01000039">
    <property type="protein sequence ID" value="SMF81991.1"/>
    <property type="molecule type" value="Genomic_DNA"/>
</dbReference>
<comment type="cofactor">
    <cofactor evidence="8">
        <name>heme</name>
        <dbReference type="ChEBI" id="CHEBI:30413"/>
    </cofactor>
    <text evidence="8">Binds 2 heme groups.</text>
</comment>
<comment type="PTM">
    <text evidence="8">Binds 2 heme groups per subunit.</text>
</comment>
<proteinExistence type="predicted"/>
<keyword evidence="11" id="KW-0575">Peroxidase</keyword>
<dbReference type="Pfam" id="PF03150">
    <property type="entry name" value="CCP_MauG"/>
    <property type="match status" value="1"/>
</dbReference>
<evidence type="ECO:0000313" key="11">
    <source>
        <dbReference type="EMBL" id="SMF81991.1"/>
    </source>
</evidence>
<dbReference type="GO" id="GO:0004130">
    <property type="term" value="F:cytochrome-c peroxidase activity"/>
    <property type="evidence" value="ECO:0007669"/>
    <property type="project" value="TreeGrafter"/>
</dbReference>
<dbReference type="PROSITE" id="PS51007">
    <property type="entry name" value="CYTC"/>
    <property type="match status" value="2"/>
</dbReference>
<dbReference type="GO" id="GO:0042597">
    <property type="term" value="C:periplasmic space"/>
    <property type="evidence" value="ECO:0007669"/>
    <property type="project" value="UniProtKB-SubCell"/>
</dbReference>
<feature type="binding site" description="covalent" evidence="8">
    <location>
        <position position="71"/>
    </location>
    <ligand>
        <name>heme c</name>
        <dbReference type="ChEBI" id="CHEBI:61717"/>
        <label>1</label>
    </ligand>
</feature>
<sequence>MKVTRSLLGGLGLLLIEGCSSENHQENLHEWDLPHYVEQTDVMSRVTDESIALGKALFFSSKLSLNGRLSCASCHDPKLAFTKNEPLHNGVSEEAGIRNAPSLANLAFAQFLTWSNLKLRSLQHQAMVPLFGDNPIEMGAYSNMEGIISDLANDDELGELYHAAYGIQAGWNWDNILDSLQAFQLTLVSLDSSYDRYLSGDMSALTDLEKQGWALFRSPRLACSQCHGGPLLSNNWLGGSEEPESIFFNNGLYGVPNQSMNYMDGGEAHYPAGHSGLGEFTLQSADDGKFRVPSLRNVAVTAPYMHDGSIGTLEDVISMYERGGRQLTNGHWQGDGRLNPNKDSAVKGFTLTQQEREALLAFLNAQTDEAFLEFQE</sequence>
<evidence type="ECO:0000256" key="8">
    <source>
        <dbReference type="PIRSR" id="PIRSR000294-1"/>
    </source>
</evidence>
<evidence type="ECO:0000256" key="4">
    <source>
        <dbReference type="ARBA" id="ARBA00022729"/>
    </source>
</evidence>
<dbReference type="STRING" id="1513793.SAMN06296036_1394"/>
<dbReference type="Gene3D" id="1.10.760.10">
    <property type="entry name" value="Cytochrome c-like domain"/>
    <property type="match status" value="2"/>
</dbReference>
<evidence type="ECO:0000256" key="7">
    <source>
        <dbReference type="ARBA" id="ARBA00023004"/>
    </source>
</evidence>
<keyword evidence="2 8" id="KW-0349">Heme</keyword>
<evidence type="ECO:0000256" key="5">
    <source>
        <dbReference type="ARBA" id="ARBA00022764"/>
    </source>
</evidence>
<feature type="binding site" description="axial binding residue" evidence="9">
    <location>
        <position position="75"/>
    </location>
    <ligand>
        <name>heme c</name>
        <dbReference type="ChEBI" id="CHEBI:61717"/>
        <label>1</label>
    </ligand>
    <ligandPart>
        <name>Fe</name>
        <dbReference type="ChEBI" id="CHEBI:18248"/>
    </ligandPart>
</feature>
<evidence type="ECO:0000256" key="1">
    <source>
        <dbReference type="ARBA" id="ARBA00004418"/>
    </source>
</evidence>
<dbReference type="GO" id="GO:0020037">
    <property type="term" value="F:heme binding"/>
    <property type="evidence" value="ECO:0007669"/>
    <property type="project" value="InterPro"/>
</dbReference>
<accession>A0A1Y6CQU2</accession>
<feature type="domain" description="Cytochrome c" evidence="10">
    <location>
        <begin position="49"/>
        <end position="164"/>
    </location>
</feature>
<feature type="binding site" description="axial binding residue" evidence="9">
    <location>
        <position position="227"/>
    </location>
    <ligand>
        <name>heme c</name>
        <dbReference type="ChEBI" id="CHEBI:61717"/>
        <label>2</label>
    </ligand>
    <ligandPart>
        <name>Fe</name>
        <dbReference type="ChEBI" id="CHEBI:18248"/>
    </ligandPart>
</feature>
<dbReference type="AlphaFoldDB" id="A0A1Y6CQU2"/>
<feature type="binding site" description="covalent" evidence="8">
    <location>
        <position position="74"/>
    </location>
    <ligand>
        <name>heme c</name>
        <dbReference type="ChEBI" id="CHEBI:61717"/>
        <label>1</label>
    </ligand>
</feature>
<keyword evidence="5" id="KW-0574">Periplasm</keyword>
<dbReference type="InterPro" id="IPR026259">
    <property type="entry name" value="MauG/Cytc_peroxidase"/>
</dbReference>
<dbReference type="InterPro" id="IPR004852">
    <property type="entry name" value="Di-haem_cyt_c_peroxidsae"/>
</dbReference>